<dbReference type="EMBL" id="KZ613949">
    <property type="protein sequence ID" value="PMD37176.1"/>
    <property type="molecule type" value="Genomic_DNA"/>
</dbReference>
<dbReference type="Proteomes" id="UP000235786">
    <property type="component" value="Unassembled WGS sequence"/>
</dbReference>
<evidence type="ECO:0000313" key="1">
    <source>
        <dbReference type="EMBL" id="PMD37176.1"/>
    </source>
</evidence>
<dbReference type="AlphaFoldDB" id="A0A2J6RF95"/>
<reference evidence="1 2" key="1">
    <citation type="submission" date="2016-04" db="EMBL/GenBank/DDBJ databases">
        <title>A degradative enzymes factory behind the ericoid mycorrhizal symbiosis.</title>
        <authorList>
            <consortium name="DOE Joint Genome Institute"/>
            <person name="Martino E."/>
            <person name="Morin E."/>
            <person name="Grelet G."/>
            <person name="Kuo A."/>
            <person name="Kohler A."/>
            <person name="Daghino S."/>
            <person name="Barry K."/>
            <person name="Choi C."/>
            <person name="Cichocki N."/>
            <person name="Clum A."/>
            <person name="Copeland A."/>
            <person name="Hainaut M."/>
            <person name="Haridas S."/>
            <person name="Labutti K."/>
            <person name="Lindquist E."/>
            <person name="Lipzen A."/>
            <person name="Khouja H.-R."/>
            <person name="Murat C."/>
            <person name="Ohm R."/>
            <person name="Olson A."/>
            <person name="Spatafora J."/>
            <person name="Veneault-Fourrey C."/>
            <person name="Henrissat B."/>
            <person name="Grigoriev I."/>
            <person name="Martin F."/>
            <person name="Perotto S."/>
        </authorList>
    </citation>
    <scope>NUCLEOTIDE SEQUENCE [LARGE SCALE GENOMIC DNA]</scope>
    <source>
        <strain evidence="1 2">F</strain>
    </source>
</reference>
<gene>
    <name evidence="1" type="ORF">L207DRAFT_71774</name>
</gene>
<proteinExistence type="predicted"/>
<keyword evidence="2" id="KW-1185">Reference proteome</keyword>
<accession>A0A2J6RF95</accession>
<evidence type="ECO:0000313" key="2">
    <source>
        <dbReference type="Proteomes" id="UP000235786"/>
    </source>
</evidence>
<protein>
    <submittedName>
        <fullName evidence="1">Uncharacterized protein</fullName>
    </submittedName>
</protein>
<sequence length="179" mass="19043">MGRKPLGVSSLNGKLNGGCPGAPNGSFLTPPLLLQNTVHPPNLWPRSRVSPTQGSPVWWVLQLLLLLGSPLNLPLALWLHPDRLGPLLGLLHLTQWEILGRDSVMAGASDATSDAGTEYRSEHPCLSVASGVARSRINQHGCCKGSTWEGILGSSQRTAGRCGGGVAIIYCNQTRRVIL</sequence>
<organism evidence="1 2">
    <name type="scientific">Hyaloscypha variabilis (strain UAMH 11265 / GT02V1 / F)</name>
    <name type="common">Meliniomyces variabilis</name>
    <dbReference type="NCBI Taxonomy" id="1149755"/>
    <lineage>
        <taxon>Eukaryota</taxon>
        <taxon>Fungi</taxon>
        <taxon>Dikarya</taxon>
        <taxon>Ascomycota</taxon>
        <taxon>Pezizomycotina</taxon>
        <taxon>Leotiomycetes</taxon>
        <taxon>Helotiales</taxon>
        <taxon>Hyaloscyphaceae</taxon>
        <taxon>Hyaloscypha</taxon>
        <taxon>Hyaloscypha variabilis</taxon>
    </lineage>
</organism>
<name>A0A2J6RF95_HYAVF</name>